<dbReference type="Proteomes" id="UP000814140">
    <property type="component" value="Unassembled WGS sequence"/>
</dbReference>
<organism evidence="1 2">
    <name type="scientific">Artomyces pyxidatus</name>
    <dbReference type="NCBI Taxonomy" id="48021"/>
    <lineage>
        <taxon>Eukaryota</taxon>
        <taxon>Fungi</taxon>
        <taxon>Dikarya</taxon>
        <taxon>Basidiomycota</taxon>
        <taxon>Agaricomycotina</taxon>
        <taxon>Agaricomycetes</taxon>
        <taxon>Russulales</taxon>
        <taxon>Auriscalpiaceae</taxon>
        <taxon>Artomyces</taxon>
    </lineage>
</organism>
<dbReference type="EMBL" id="MU277187">
    <property type="protein sequence ID" value="KAI0068808.1"/>
    <property type="molecule type" value="Genomic_DNA"/>
</dbReference>
<proteinExistence type="predicted"/>
<name>A0ACB8TK26_9AGAM</name>
<evidence type="ECO:0000313" key="2">
    <source>
        <dbReference type="Proteomes" id="UP000814140"/>
    </source>
</evidence>
<comment type="caution">
    <text evidence="1">The sequence shown here is derived from an EMBL/GenBank/DDBJ whole genome shotgun (WGS) entry which is preliminary data.</text>
</comment>
<evidence type="ECO:0000313" key="1">
    <source>
        <dbReference type="EMBL" id="KAI0068808.1"/>
    </source>
</evidence>
<reference evidence="1" key="1">
    <citation type="submission" date="2021-03" db="EMBL/GenBank/DDBJ databases">
        <authorList>
            <consortium name="DOE Joint Genome Institute"/>
            <person name="Ahrendt S."/>
            <person name="Looney B.P."/>
            <person name="Miyauchi S."/>
            <person name="Morin E."/>
            <person name="Drula E."/>
            <person name="Courty P.E."/>
            <person name="Chicoki N."/>
            <person name="Fauchery L."/>
            <person name="Kohler A."/>
            <person name="Kuo A."/>
            <person name="Labutti K."/>
            <person name="Pangilinan J."/>
            <person name="Lipzen A."/>
            <person name="Riley R."/>
            <person name="Andreopoulos W."/>
            <person name="He G."/>
            <person name="Johnson J."/>
            <person name="Barry K.W."/>
            <person name="Grigoriev I.V."/>
            <person name="Nagy L."/>
            <person name="Hibbett D."/>
            <person name="Henrissat B."/>
            <person name="Matheny P.B."/>
            <person name="Labbe J."/>
            <person name="Martin F."/>
        </authorList>
    </citation>
    <scope>NUCLEOTIDE SEQUENCE</scope>
    <source>
        <strain evidence="1">HHB10654</strain>
    </source>
</reference>
<accession>A0ACB8TK26</accession>
<sequence>MPTSELSDALNPNAAHSRPRTYSDFQTTISPPVVQHQAAFVPHRSELEYAIFEPPPPPPPIPVPPKPTRLDAGQIVQELLRAHAAAKEAHDAECRRRSAWEKQIEDRIQRREAELEAQLAEVKQEVTRLTAYIASMPPLPLPPRMESPLLIEELPSSSPAAIHEDMSMSDASVESPMIIEPRTPDLVGEPQTVNPVAPVHSPSTSVSPRISVPSTPISPPSVSSSRKRPTPARSDDDGDESSDTVDSRSSAGKRPLKRVNRHDTRCYTIQAAMRRHMYRVMAISHESDLPTSWFEGLDLGENEPIRFVWEKTTKKSAHNAMMKARVVNDLLANRRLYKRVPDADFTKKILEATFDQAYTTFRQKYKVQMDATAAVILKAREEHKAMKARRSGRKKLKLGHRVDSRQNNEAFKHATFDGALQMECMSSEESGDEATNKSAAKDKTLYVRGMPWRSTRLLRFFSILDEDDLLDKSAKPKRGVGRHDRNEGPPKDGFSMPPKGVSSWMISRRWLHDMQLSHPELLDLVKDLMTDPPGFDWTQFDALGYESDDELDPVSSAIRSQRLGFPSTSLPSTHALPPSSSTSYSLQDALAPVS</sequence>
<reference evidence="1" key="2">
    <citation type="journal article" date="2022" name="New Phytol.">
        <title>Evolutionary transition to the ectomycorrhizal habit in the genomes of a hyperdiverse lineage of mushroom-forming fungi.</title>
        <authorList>
            <person name="Looney B."/>
            <person name="Miyauchi S."/>
            <person name="Morin E."/>
            <person name="Drula E."/>
            <person name="Courty P.E."/>
            <person name="Kohler A."/>
            <person name="Kuo A."/>
            <person name="LaButti K."/>
            <person name="Pangilinan J."/>
            <person name="Lipzen A."/>
            <person name="Riley R."/>
            <person name="Andreopoulos W."/>
            <person name="He G."/>
            <person name="Johnson J."/>
            <person name="Nolan M."/>
            <person name="Tritt A."/>
            <person name="Barry K.W."/>
            <person name="Grigoriev I.V."/>
            <person name="Nagy L.G."/>
            <person name="Hibbett D."/>
            <person name="Henrissat B."/>
            <person name="Matheny P.B."/>
            <person name="Labbe J."/>
            <person name="Martin F.M."/>
        </authorList>
    </citation>
    <scope>NUCLEOTIDE SEQUENCE</scope>
    <source>
        <strain evidence="1">HHB10654</strain>
    </source>
</reference>
<gene>
    <name evidence="1" type="ORF">BV25DRAFT_1874039</name>
</gene>
<keyword evidence="2" id="KW-1185">Reference proteome</keyword>
<protein>
    <submittedName>
        <fullName evidence="1">Uncharacterized protein</fullName>
    </submittedName>
</protein>